<proteinExistence type="predicted"/>
<dbReference type="RefSeq" id="WP_035017820.1">
    <property type="nucleotide sequence ID" value="NZ_VTCY01000008.1"/>
</dbReference>
<keyword evidence="2" id="KW-0808">Transferase</keyword>
<dbReference type="GO" id="GO:0030170">
    <property type="term" value="F:pyridoxal phosphate binding"/>
    <property type="evidence" value="ECO:0007669"/>
    <property type="project" value="InterPro"/>
</dbReference>
<accession>A0A643CNQ1</accession>
<feature type="domain" description="Aminotransferase class I/classII large" evidence="4">
    <location>
        <begin position="45"/>
        <end position="364"/>
    </location>
</feature>
<dbReference type="AlphaFoldDB" id="A0A643CNQ1"/>
<dbReference type="Gene3D" id="3.40.640.10">
    <property type="entry name" value="Type I PLP-dependent aspartate aminotransferase-like (Major domain)"/>
    <property type="match status" value="1"/>
</dbReference>
<evidence type="ECO:0000313" key="5">
    <source>
        <dbReference type="EMBL" id="KAB0451846.1"/>
    </source>
</evidence>
<organism evidence="5">
    <name type="scientific">Anaplasma marginale</name>
    <dbReference type="NCBI Taxonomy" id="770"/>
    <lineage>
        <taxon>Bacteria</taxon>
        <taxon>Pseudomonadati</taxon>
        <taxon>Pseudomonadota</taxon>
        <taxon>Alphaproteobacteria</taxon>
        <taxon>Rickettsiales</taxon>
        <taxon>Anaplasmataceae</taxon>
        <taxon>Anaplasma</taxon>
    </lineage>
</organism>
<evidence type="ECO:0000256" key="3">
    <source>
        <dbReference type="ARBA" id="ARBA00022898"/>
    </source>
</evidence>
<comment type="caution">
    <text evidence="5">The sequence shown here is derived from an EMBL/GenBank/DDBJ whole genome shotgun (WGS) entry which is preliminary data.</text>
</comment>
<dbReference type="InterPro" id="IPR015424">
    <property type="entry name" value="PyrdxlP-dep_Trfase"/>
</dbReference>
<dbReference type="InterPro" id="IPR004839">
    <property type="entry name" value="Aminotransferase_I/II_large"/>
</dbReference>
<dbReference type="InterPro" id="IPR015421">
    <property type="entry name" value="PyrdxlP-dep_Trfase_major"/>
</dbReference>
<dbReference type="GO" id="GO:0008710">
    <property type="term" value="F:8-amino-7-oxononanoate synthase activity"/>
    <property type="evidence" value="ECO:0007669"/>
    <property type="project" value="TreeGrafter"/>
</dbReference>
<dbReference type="PANTHER" id="PTHR13693">
    <property type="entry name" value="CLASS II AMINOTRANSFERASE/8-AMINO-7-OXONONANOATE SYNTHASE"/>
    <property type="match status" value="1"/>
</dbReference>
<dbReference type="PANTHER" id="PTHR13693:SF100">
    <property type="entry name" value="8-AMINO-7-OXONONANOATE SYNTHASE"/>
    <property type="match status" value="1"/>
</dbReference>
<dbReference type="SUPFAM" id="SSF53383">
    <property type="entry name" value="PLP-dependent transferases"/>
    <property type="match status" value="1"/>
</dbReference>
<keyword evidence="3" id="KW-0663">Pyridoxal phosphate</keyword>
<evidence type="ECO:0000256" key="2">
    <source>
        <dbReference type="ARBA" id="ARBA00022679"/>
    </source>
</evidence>
<dbReference type="InterPro" id="IPR015422">
    <property type="entry name" value="PyrdxlP-dep_Trfase_small"/>
</dbReference>
<gene>
    <name evidence="5" type="ORF">FY207_03130</name>
</gene>
<evidence type="ECO:0000256" key="1">
    <source>
        <dbReference type="ARBA" id="ARBA00001933"/>
    </source>
</evidence>
<dbReference type="GO" id="GO:0009102">
    <property type="term" value="P:biotin biosynthetic process"/>
    <property type="evidence" value="ECO:0007669"/>
    <property type="project" value="TreeGrafter"/>
</dbReference>
<evidence type="ECO:0000259" key="4">
    <source>
        <dbReference type="Pfam" id="PF00155"/>
    </source>
</evidence>
<sequence length="380" mass="41292">MHATLESVLKARCESIASKGLLRKVATITRKATSRRVTTADGMQLISFSCNDYMSLANHSVVKRAAIKAIELYGVGAQASRLVTGNHPLYKELEEKIAAIYRTEAALVFSSGYLANVGSISTIVGRHDMILADRLIHASAVDGAKLSGAKIYRFMHNDLAHCEELLKKYRKMHRHCLVLVEGVYGMDGDLAPVDELAKVAREHGAWLAVDVAHSFGMTSTLQPDIYIGTLSKATGALGGYVCSSRVVIDYLQNAARSFVYTTALPPAIVAAASAAIDIARESCEIPITLAKKFCEAMELPEPKSHIVPIIMRDPHSAVHAAQILAKRGFLVAAIRPPTVPTPRLRFAFTAAHTLQDIHRLCETLRQERILATFAAPLTSP</sequence>
<name>A0A643CNQ1_ANAMA</name>
<dbReference type="EMBL" id="VTCY01000008">
    <property type="protein sequence ID" value="KAB0451846.1"/>
    <property type="molecule type" value="Genomic_DNA"/>
</dbReference>
<dbReference type="Pfam" id="PF00155">
    <property type="entry name" value="Aminotran_1_2"/>
    <property type="match status" value="1"/>
</dbReference>
<protein>
    <submittedName>
        <fullName evidence="5">8-amino-7-oxononanoate synthase</fullName>
    </submittedName>
</protein>
<dbReference type="InterPro" id="IPR050087">
    <property type="entry name" value="AON_synthase_class-II"/>
</dbReference>
<comment type="cofactor">
    <cofactor evidence="1">
        <name>pyridoxal 5'-phosphate</name>
        <dbReference type="ChEBI" id="CHEBI:597326"/>
    </cofactor>
</comment>
<dbReference type="Gene3D" id="3.90.1150.10">
    <property type="entry name" value="Aspartate Aminotransferase, domain 1"/>
    <property type="match status" value="1"/>
</dbReference>
<reference evidence="5" key="1">
    <citation type="submission" date="2019-08" db="EMBL/GenBank/DDBJ databases">
        <authorList>
            <person name="Amaro Estrada I."/>
            <person name="Quiroz Castaneda R.E."/>
            <person name="Martinez Ocampo F."/>
            <person name="Rodriguez Camarillo S.D."/>
        </authorList>
    </citation>
    <scope>NUCLEOTIDE SEQUENCE</scope>
    <source>
        <strain evidence="5">MEX-30-184-02</strain>
    </source>
</reference>